<dbReference type="GO" id="GO:0016020">
    <property type="term" value="C:membrane"/>
    <property type="evidence" value="ECO:0007669"/>
    <property type="project" value="UniProtKB-SubCell"/>
</dbReference>
<evidence type="ECO:0000256" key="4">
    <source>
        <dbReference type="ARBA" id="ARBA00023136"/>
    </source>
</evidence>
<keyword evidence="8" id="KW-1185">Reference proteome</keyword>
<feature type="transmembrane region" description="Helical" evidence="5">
    <location>
        <begin position="35"/>
        <end position="58"/>
    </location>
</feature>
<dbReference type="OrthoDB" id="1119771at2"/>
<feature type="transmembrane region" description="Helical" evidence="5">
    <location>
        <begin position="70"/>
        <end position="91"/>
    </location>
</feature>
<accession>A0A2V4A5R6</accession>
<evidence type="ECO:0000313" key="7">
    <source>
        <dbReference type="EMBL" id="PXX96138.1"/>
    </source>
</evidence>
<reference evidence="7 8" key="1">
    <citation type="submission" date="2018-05" db="EMBL/GenBank/DDBJ databases">
        <title>Marinifilum breve JC075T sp. nov., a marine bacterium isolated from Yongle Blue Hole in the South China Sea.</title>
        <authorList>
            <person name="Fu T."/>
        </authorList>
    </citation>
    <scope>NUCLEOTIDE SEQUENCE [LARGE SCALE GENOMIC DNA]</scope>
    <source>
        <strain evidence="7 8">JC075</strain>
    </source>
</reference>
<keyword evidence="3 5" id="KW-1133">Transmembrane helix</keyword>
<evidence type="ECO:0000256" key="2">
    <source>
        <dbReference type="ARBA" id="ARBA00022692"/>
    </source>
</evidence>
<comment type="caution">
    <text evidence="7">The sequence shown here is derived from an EMBL/GenBank/DDBJ whole genome shotgun (WGS) entry which is preliminary data.</text>
</comment>
<evidence type="ECO:0000256" key="1">
    <source>
        <dbReference type="ARBA" id="ARBA00004141"/>
    </source>
</evidence>
<dbReference type="AlphaFoldDB" id="A0A2V4A5R6"/>
<dbReference type="Proteomes" id="UP000248079">
    <property type="component" value="Unassembled WGS sequence"/>
</dbReference>
<feature type="transmembrane region" description="Helical" evidence="5">
    <location>
        <begin position="103"/>
        <end position="120"/>
    </location>
</feature>
<evidence type="ECO:0000256" key="3">
    <source>
        <dbReference type="ARBA" id="ARBA00022989"/>
    </source>
</evidence>
<protein>
    <recommendedName>
        <fullName evidence="6">Yip1 domain-containing protein</fullName>
    </recommendedName>
</protein>
<proteinExistence type="predicted"/>
<comment type="subcellular location">
    <subcellularLocation>
        <location evidence="1">Membrane</location>
        <topology evidence="1">Multi-pass membrane protein</topology>
    </subcellularLocation>
</comment>
<dbReference type="InterPro" id="IPR006977">
    <property type="entry name" value="Yip1_dom"/>
</dbReference>
<dbReference type="RefSeq" id="WP_110363125.1">
    <property type="nucleotide sequence ID" value="NZ_QFLI01000012.1"/>
</dbReference>
<evidence type="ECO:0000259" key="6">
    <source>
        <dbReference type="Pfam" id="PF04893"/>
    </source>
</evidence>
<name>A0A2V4A5R6_9BACT</name>
<dbReference type="EMBL" id="QFLI01000012">
    <property type="protein sequence ID" value="PXX96138.1"/>
    <property type="molecule type" value="Genomic_DNA"/>
</dbReference>
<keyword evidence="2 5" id="KW-0812">Transmembrane</keyword>
<feature type="transmembrane region" description="Helical" evidence="5">
    <location>
        <begin position="126"/>
        <end position="146"/>
    </location>
</feature>
<evidence type="ECO:0000313" key="8">
    <source>
        <dbReference type="Proteomes" id="UP000248079"/>
    </source>
</evidence>
<dbReference type="Pfam" id="PF04893">
    <property type="entry name" value="Yip1"/>
    <property type="match status" value="1"/>
</dbReference>
<organism evidence="7 8">
    <name type="scientific">Marinifilum breve</name>
    <dbReference type="NCBI Taxonomy" id="2184082"/>
    <lineage>
        <taxon>Bacteria</taxon>
        <taxon>Pseudomonadati</taxon>
        <taxon>Bacteroidota</taxon>
        <taxon>Bacteroidia</taxon>
        <taxon>Marinilabiliales</taxon>
        <taxon>Marinifilaceae</taxon>
    </lineage>
</organism>
<evidence type="ECO:0000256" key="5">
    <source>
        <dbReference type="SAM" id="Phobius"/>
    </source>
</evidence>
<sequence>MTILTTYKHTFRLLISPEKEWNSILDHGNIKSSKLLMVLIIPLALIMSTCNFMGFVIFENDPTSHVDMFLFSSITTFVLSIASIYISSLVIRPFTVLPTKKERFERAFILVAFSYTPGFIFNSIAFLFPIINYLTIFGLYSFYILYKGITPILNVPDRRRSGYFTFILIGLLSIYAVLGALFIGTANFLGF</sequence>
<gene>
    <name evidence="7" type="ORF">DF185_20370</name>
</gene>
<feature type="domain" description="Yip1" evidence="6">
    <location>
        <begin position="12"/>
        <end position="175"/>
    </location>
</feature>
<keyword evidence="4 5" id="KW-0472">Membrane</keyword>
<feature type="transmembrane region" description="Helical" evidence="5">
    <location>
        <begin position="166"/>
        <end position="189"/>
    </location>
</feature>